<reference evidence="7" key="1">
    <citation type="submission" date="2022-03" db="EMBL/GenBank/DDBJ databases">
        <authorList>
            <person name="Alioto T."/>
            <person name="Alioto T."/>
            <person name="Gomez Garrido J."/>
        </authorList>
    </citation>
    <scope>NUCLEOTIDE SEQUENCE</scope>
</reference>
<evidence type="ECO:0000313" key="7">
    <source>
        <dbReference type="EMBL" id="CAH2325155.1"/>
    </source>
</evidence>
<organism evidence="7 8">
    <name type="scientific">Pelobates cultripes</name>
    <name type="common">Western spadefoot toad</name>
    <dbReference type="NCBI Taxonomy" id="61616"/>
    <lineage>
        <taxon>Eukaryota</taxon>
        <taxon>Metazoa</taxon>
        <taxon>Chordata</taxon>
        <taxon>Craniata</taxon>
        <taxon>Vertebrata</taxon>
        <taxon>Euteleostomi</taxon>
        <taxon>Amphibia</taxon>
        <taxon>Batrachia</taxon>
        <taxon>Anura</taxon>
        <taxon>Pelobatoidea</taxon>
        <taxon>Pelobatidae</taxon>
        <taxon>Pelobates</taxon>
    </lineage>
</organism>
<dbReference type="EMBL" id="OW240923">
    <property type="protein sequence ID" value="CAH2325155.1"/>
    <property type="molecule type" value="Genomic_DNA"/>
</dbReference>
<dbReference type="PANTHER" id="PTHR12684">
    <property type="entry name" value="PUTATIVE PHOSPHOTRANSFERASE"/>
    <property type="match status" value="1"/>
</dbReference>
<dbReference type="SUPFAM" id="SSF56399">
    <property type="entry name" value="ADP-ribosylation"/>
    <property type="match status" value="1"/>
</dbReference>
<sequence length="233" mass="25992">MERPGSSNRKRGLRGKTQDPNVRLSKLLSYALRHGADSLGLPMGSDGFVPLSALLVLPQFRSYSQTDIERVVDSNDKQRFTLRHSEHSGVTEIRANQGHTLKVEVELTALGDELPEQAIHGTYLRHWPSILQCGLARMKRTHIHLSTELPGEGKTVISVLLFKACGMDCEVAIFIDLSKAIADGIKFYWSSNHVLLTPGNAEGLLLPKYFLKVLQLRPQSKFGRKQMKSSCDD</sequence>
<comment type="similarity">
    <text evidence="2">Belongs to the KptA/TPT1 family.</text>
</comment>
<dbReference type="Proteomes" id="UP001295444">
    <property type="component" value="Chromosome 12"/>
</dbReference>
<proteinExistence type="inferred from homology"/>
<dbReference type="Pfam" id="PF01885">
    <property type="entry name" value="PTS_2-RNA"/>
    <property type="match status" value="1"/>
</dbReference>
<dbReference type="EC" id="2.7.1.160" evidence="3"/>
<evidence type="ECO:0000256" key="4">
    <source>
        <dbReference type="ARBA" id="ARBA00022679"/>
    </source>
</evidence>
<evidence type="ECO:0000313" key="8">
    <source>
        <dbReference type="Proteomes" id="UP001295444"/>
    </source>
</evidence>
<gene>
    <name evidence="7" type="ORF">PECUL_23A059049</name>
</gene>
<protein>
    <recommendedName>
        <fullName evidence="3">2'-phosphotransferase</fullName>
        <ecNumber evidence="3">2.7.1.160</ecNumber>
    </recommendedName>
</protein>
<evidence type="ECO:0000256" key="1">
    <source>
        <dbReference type="ARBA" id="ARBA00003343"/>
    </source>
</evidence>
<dbReference type="AlphaFoldDB" id="A0AAD1WWA4"/>
<dbReference type="Gene3D" id="1.10.10.970">
    <property type="entry name" value="RNA 2'-phosphotransferase, Tpt1/KptA family, N-terminal domain"/>
    <property type="match status" value="1"/>
</dbReference>
<comment type="function">
    <text evidence="1">Catalyzes the last step of tRNA splicing, the transfer of the splice junction 2'-phosphate from ligated tRNA to NAD to produce ADP-ribose 1''-2'' cyclic phosphate.</text>
</comment>
<comment type="catalytic activity">
    <reaction evidence="6">
        <text>2'-phospho-[ligated tRNA] + NAD(+) = mature tRNA + ADP-alpha-D-ribose 1'',2''-cyclic phosphate + nicotinamide</text>
        <dbReference type="Rhea" id="RHEA:23324"/>
        <dbReference type="Rhea" id="RHEA-COMP:11106"/>
        <dbReference type="Rhea" id="RHEA-COMP:11107"/>
        <dbReference type="ChEBI" id="CHEBI:17154"/>
        <dbReference type="ChEBI" id="CHEBI:57540"/>
        <dbReference type="ChEBI" id="CHEBI:76596"/>
        <dbReference type="ChEBI" id="CHEBI:82883"/>
        <dbReference type="ChEBI" id="CHEBI:85027"/>
        <dbReference type="EC" id="2.7.1.160"/>
    </reaction>
</comment>
<keyword evidence="5" id="KW-0520">NAD</keyword>
<dbReference type="GO" id="GO:0006388">
    <property type="term" value="P:tRNA splicing, via endonucleolytic cleavage and ligation"/>
    <property type="evidence" value="ECO:0007669"/>
    <property type="project" value="TreeGrafter"/>
</dbReference>
<dbReference type="Gene3D" id="3.20.170.30">
    <property type="match status" value="1"/>
</dbReference>
<name>A0AAD1WWA4_PELCU</name>
<dbReference type="InterPro" id="IPR042081">
    <property type="entry name" value="RNA_2'-PTrans_C"/>
</dbReference>
<dbReference type="InterPro" id="IPR002745">
    <property type="entry name" value="Ptrans_KptA/Tpt1"/>
</dbReference>
<keyword evidence="4" id="KW-0808">Transferase</keyword>
<dbReference type="PANTHER" id="PTHR12684:SF2">
    <property type="entry name" value="TRNA 2'-PHOSPHOTRANSFERASE 1"/>
    <property type="match status" value="1"/>
</dbReference>
<evidence type="ECO:0000256" key="5">
    <source>
        <dbReference type="ARBA" id="ARBA00023027"/>
    </source>
</evidence>
<accession>A0AAD1WWA4</accession>
<evidence type="ECO:0000256" key="6">
    <source>
        <dbReference type="ARBA" id="ARBA00047949"/>
    </source>
</evidence>
<dbReference type="InterPro" id="IPR042080">
    <property type="entry name" value="RNA_2'-PTrans_N"/>
</dbReference>
<evidence type="ECO:0000256" key="3">
    <source>
        <dbReference type="ARBA" id="ARBA00012007"/>
    </source>
</evidence>
<evidence type="ECO:0000256" key="2">
    <source>
        <dbReference type="ARBA" id="ARBA00009836"/>
    </source>
</evidence>
<dbReference type="GO" id="GO:0000215">
    <property type="term" value="F:tRNA 2'-phosphotransferase activity"/>
    <property type="evidence" value="ECO:0007669"/>
    <property type="project" value="UniProtKB-EC"/>
</dbReference>
<keyword evidence="8" id="KW-1185">Reference proteome</keyword>